<dbReference type="Gene3D" id="2.40.50.140">
    <property type="entry name" value="Nucleic acid-binding proteins"/>
    <property type="match status" value="1"/>
</dbReference>
<dbReference type="PROSITE" id="PS51194">
    <property type="entry name" value="HELICASE_CTER"/>
    <property type="match status" value="1"/>
</dbReference>
<evidence type="ECO:0000256" key="9">
    <source>
        <dbReference type="ARBA" id="ARBA00023172"/>
    </source>
</evidence>
<dbReference type="GO" id="GO:0016887">
    <property type="term" value="F:ATP hydrolysis activity"/>
    <property type="evidence" value="ECO:0007669"/>
    <property type="project" value="RHEA"/>
</dbReference>
<accession>A0A2H0N4M7</accession>
<dbReference type="AlphaFoldDB" id="A0A2H0N4M7"/>
<evidence type="ECO:0000256" key="12">
    <source>
        <dbReference type="ARBA" id="ARBA00034617"/>
    </source>
</evidence>
<comment type="catalytic activity">
    <reaction evidence="14 15">
        <text>ATP + H2O = ADP + phosphate + H(+)</text>
        <dbReference type="Rhea" id="RHEA:13065"/>
        <dbReference type="ChEBI" id="CHEBI:15377"/>
        <dbReference type="ChEBI" id="CHEBI:15378"/>
        <dbReference type="ChEBI" id="CHEBI:30616"/>
        <dbReference type="ChEBI" id="CHEBI:43474"/>
        <dbReference type="ChEBI" id="CHEBI:456216"/>
        <dbReference type="EC" id="5.6.2.4"/>
    </reaction>
</comment>
<protein>
    <recommendedName>
        <fullName evidence="2 15">ATP-dependent DNA helicase RecG</fullName>
        <ecNumber evidence="13 15">5.6.2.4</ecNumber>
    </recommendedName>
</protein>
<evidence type="ECO:0000259" key="16">
    <source>
        <dbReference type="PROSITE" id="PS51192"/>
    </source>
</evidence>
<dbReference type="GO" id="GO:0043138">
    <property type="term" value="F:3'-5' DNA helicase activity"/>
    <property type="evidence" value="ECO:0007669"/>
    <property type="project" value="UniProtKB-EC"/>
</dbReference>
<dbReference type="InterPro" id="IPR001650">
    <property type="entry name" value="Helicase_C-like"/>
</dbReference>
<comment type="similarity">
    <text evidence="1 15">Belongs to the helicase family. RecG subfamily.</text>
</comment>
<dbReference type="PROSITE" id="PS51192">
    <property type="entry name" value="HELICASE_ATP_BIND_1"/>
    <property type="match status" value="1"/>
</dbReference>
<gene>
    <name evidence="18" type="ORF">COV59_04245</name>
</gene>
<keyword evidence="3 15" id="KW-0547">Nucleotide-binding</keyword>
<keyword evidence="9 15" id="KW-0233">DNA recombination</keyword>
<dbReference type="SUPFAM" id="SSF50249">
    <property type="entry name" value="Nucleic acid-binding proteins"/>
    <property type="match status" value="1"/>
</dbReference>
<comment type="function">
    <text evidence="15">Plays a critical role in recombination and DNA repair. Helps process Holliday junction intermediates to mature products by catalyzing branch migration. Has replication fork regression activity, unwinds stalled or blocked replication forks to make a HJ that can be resolved. Has a DNA unwinding activity characteristic of a DNA helicase with 3'-5' polarity.</text>
</comment>
<sequence>MLLHTSIGALKGVGKTLEGRLSILGIQTVSDLLFHFPFRYEDFSQVSSISGLQAGQEITIEAIIELIHNKRTSRKRKIITEAIVSDFTGQVRIVWFGQAFITKNLKVGDKVKFSGKIKEDMFGLQLVSPVYEKVKEKDELIQAGRILPVYPLTSGITQKQLRHLLSQIIGLAKKVEEWIPEDIRDRADIMTLSEALTLIHFPNSFDEIEHAQRRLKFDELFILQLRAELLRQSLHTLTAPQIPFHEKEVQQFVKKLPFELTKDQKIASWEILQDLEKETPMNRLIEGDVGSGKTVVAALVMYNTAVSRLQALIMAPTEILAKQHYASLRSLFPKEIKVGILTRTEVNTEKLEGEKNSKTKQKREILKMIQDGSLDIIVGTHAILSDSVNFHNLGLVIVDEQHRFGVEQRKMLKDKAVHQKTTPHFLSMTATPIPRSFALTLYGDLDLSLIKTKPSGRKPIKTRFVAPHHRQKAYDFINEEVKRGRQVFVICPQIGDQNIESSSLQDEKKTVLEEYEKLSKHIFPHLRIGYLHGKLKGEEKDRTMKDFTDGKTDILVSTSVVEVGVDIKNASVMMIEGAERFGLAQLHQFRGRVGRSDHQSYCFVLSTVESENVNERLQFFERTSDGFALAEYDLQLRGPGEVYGKQQSGMMQFKIATMRDVEIIKLAREIAKNIDFQKYPQLREKIHIWEKKVHLE</sequence>
<dbReference type="Pfam" id="PF00271">
    <property type="entry name" value="Helicase_C"/>
    <property type="match status" value="1"/>
</dbReference>
<dbReference type="NCBIfam" id="TIGR00643">
    <property type="entry name" value="recG"/>
    <property type="match status" value="1"/>
</dbReference>
<reference evidence="18 19" key="1">
    <citation type="submission" date="2017-09" db="EMBL/GenBank/DDBJ databases">
        <title>Depth-based differentiation of microbial function through sediment-hosted aquifers and enrichment of novel symbionts in the deep terrestrial subsurface.</title>
        <authorList>
            <person name="Probst A.J."/>
            <person name="Ladd B."/>
            <person name="Jarett J.K."/>
            <person name="Geller-Mcgrath D.E."/>
            <person name="Sieber C.M."/>
            <person name="Emerson J.B."/>
            <person name="Anantharaman K."/>
            <person name="Thomas B.C."/>
            <person name="Malmstrom R."/>
            <person name="Stieglmeier M."/>
            <person name="Klingl A."/>
            <person name="Woyke T."/>
            <person name="Ryan C.M."/>
            <person name="Banfield J.F."/>
        </authorList>
    </citation>
    <scope>NUCLEOTIDE SEQUENCE [LARGE SCALE GENOMIC DNA]</scope>
    <source>
        <strain evidence="18">CG11_big_fil_rev_8_21_14_0_20_39_34</strain>
    </source>
</reference>
<dbReference type="PANTHER" id="PTHR47964:SF1">
    <property type="entry name" value="ATP-DEPENDENT DNA HELICASE HOMOLOG RECG, CHLOROPLASTIC"/>
    <property type="match status" value="1"/>
</dbReference>
<evidence type="ECO:0000313" key="19">
    <source>
        <dbReference type="Proteomes" id="UP000229600"/>
    </source>
</evidence>
<keyword evidence="6 15" id="KW-0347">Helicase</keyword>
<dbReference type="CDD" id="cd17992">
    <property type="entry name" value="DEXHc_RecG"/>
    <property type="match status" value="1"/>
</dbReference>
<dbReference type="EMBL" id="PCWN01000008">
    <property type="protein sequence ID" value="PIR03850.1"/>
    <property type="molecule type" value="Genomic_DNA"/>
</dbReference>
<evidence type="ECO:0000256" key="2">
    <source>
        <dbReference type="ARBA" id="ARBA00017846"/>
    </source>
</evidence>
<dbReference type="InterPro" id="IPR004609">
    <property type="entry name" value="ATP-dep_DNA_helicase_RecG"/>
</dbReference>
<dbReference type="InterPro" id="IPR012340">
    <property type="entry name" value="NA-bd_OB-fold"/>
</dbReference>
<evidence type="ECO:0000256" key="15">
    <source>
        <dbReference type="RuleBase" id="RU363016"/>
    </source>
</evidence>
<feature type="domain" description="Helicase C-terminal" evidence="17">
    <location>
        <begin position="469"/>
        <end position="635"/>
    </location>
</feature>
<evidence type="ECO:0000256" key="7">
    <source>
        <dbReference type="ARBA" id="ARBA00022840"/>
    </source>
</evidence>
<dbReference type="NCBIfam" id="NF008165">
    <property type="entry name" value="PRK10917.1-3"/>
    <property type="match status" value="1"/>
</dbReference>
<dbReference type="Pfam" id="PF17191">
    <property type="entry name" value="RecG_wedge"/>
    <property type="match status" value="1"/>
</dbReference>
<dbReference type="Gene3D" id="3.40.50.300">
    <property type="entry name" value="P-loop containing nucleotide triphosphate hydrolases"/>
    <property type="match status" value="2"/>
</dbReference>
<dbReference type="CDD" id="cd04488">
    <property type="entry name" value="RecG_wedge_OBF"/>
    <property type="match status" value="1"/>
</dbReference>
<keyword evidence="4 15" id="KW-0227">DNA damage</keyword>
<dbReference type="InterPro" id="IPR011545">
    <property type="entry name" value="DEAD/DEAH_box_helicase_dom"/>
</dbReference>
<evidence type="ECO:0000256" key="8">
    <source>
        <dbReference type="ARBA" id="ARBA00023125"/>
    </source>
</evidence>
<keyword evidence="7 15" id="KW-0067">ATP-binding</keyword>
<keyword evidence="11" id="KW-0413">Isomerase</keyword>
<dbReference type="InterPro" id="IPR033454">
    <property type="entry name" value="RecG_wedge"/>
</dbReference>
<dbReference type="InterPro" id="IPR027417">
    <property type="entry name" value="P-loop_NTPase"/>
</dbReference>
<dbReference type="GO" id="GO:0006281">
    <property type="term" value="P:DNA repair"/>
    <property type="evidence" value="ECO:0007669"/>
    <property type="project" value="UniProtKB-UniRule"/>
</dbReference>
<name>A0A2H0N4M7_9BACT</name>
<dbReference type="InterPro" id="IPR014001">
    <property type="entry name" value="Helicase_ATP-bd"/>
</dbReference>
<evidence type="ECO:0000256" key="6">
    <source>
        <dbReference type="ARBA" id="ARBA00022806"/>
    </source>
</evidence>
<evidence type="ECO:0000256" key="4">
    <source>
        <dbReference type="ARBA" id="ARBA00022763"/>
    </source>
</evidence>
<evidence type="ECO:0000256" key="1">
    <source>
        <dbReference type="ARBA" id="ARBA00007504"/>
    </source>
</evidence>
<evidence type="ECO:0000256" key="10">
    <source>
        <dbReference type="ARBA" id="ARBA00023204"/>
    </source>
</evidence>
<keyword evidence="10 15" id="KW-0234">DNA repair</keyword>
<proteinExistence type="inferred from homology"/>
<dbReference type="EC" id="5.6.2.4" evidence="13 15"/>
<comment type="catalytic activity">
    <reaction evidence="12 15">
        <text>Couples ATP hydrolysis with the unwinding of duplex DNA by translocating in the 3'-5' direction.</text>
        <dbReference type="EC" id="5.6.2.4"/>
    </reaction>
</comment>
<dbReference type="Proteomes" id="UP000229600">
    <property type="component" value="Unassembled WGS sequence"/>
</dbReference>
<evidence type="ECO:0000256" key="11">
    <source>
        <dbReference type="ARBA" id="ARBA00023235"/>
    </source>
</evidence>
<dbReference type="SMART" id="SM00487">
    <property type="entry name" value="DEXDc"/>
    <property type="match status" value="1"/>
</dbReference>
<evidence type="ECO:0000256" key="3">
    <source>
        <dbReference type="ARBA" id="ARBA00022741"/>
    </source>
</evidence>
<dbReference type="GO" id="GO:0006310">
    <property type="term" value="P:DNA recombination"/>
    <property type="evidence" value="ECO:0007669"/>
    <property type="project" value="UniProtKB-UniRule"/>
</dbReference>
<evidence type="ECO:0000256" key="14">
    <source>
        <dbReference type="ARBA" id="ARBA00048988"/>
    </source>
</evidence>
<dbReference type="InterPro" id="IPR047112">
    <property type="entry name" value="RecG/Mfd"/>
</dbReference>
<dbReference type="PANTHER" id="PTHR47964">
    <property type="entry name" value="ATP-DEPENDENT DNA HELICASE HOMOLOG RECG, CHLOROPLASTIC"/>
    <property type="match status" value="1"/>
</dbReference>
<dbReference type="Pfam" id="PF19833">
    <property type="entry name" value="RecG_dom3_C"/>
    <property type="match status" value="1"/>
</dbReference>
<dbReference type="SUPFAM" id="SSF52540">
    <property type="entry name" value="P-loop containing nucleoside triphosphate hydrolases"/>
    <property type="match status" value="2"/>
</dbReference>
<dbReference type="SMART" id="SM00490">
    <property type="entry name" value="HELICc"/>
    <property type="match status" value="1"/>
</dbReference>
<dbReference type="Pfam" id="PF00270">
    <property type="entry name" value="DEAD"/>
    <property type="match status" value="1"/>
</dbReference>
<keyword evidence="5 15" id="KW-0378">Hydrolase</keyword>
<keyword evidence="8" id="KW-0238">DNA-binding</keyword>
<dbReference type="GO" id="GO:0005524">
    <property type="term" value="F:ATP binding"/>
    <property type="evidence" value="ECO:0007669"/>
    <property type="project" value="UniProtKB-KW"/>
</dbReference>
<evidence type="ECO:0000256" key="5">
    <source>
        <dbReference type="ARBA" id="ARBA00022801"/>
    </source>
</evidence>
<evidence type="ECO:0000256" key="13">
    <source>
        <dbReference type="ARBA" id="ARBA00034808"/>
    </source>
</evidence>
<evidence type="ECO:0000313" key="18">
    <source>
        <dbReference type="EMBL" id="PIR03850.1"/>
    </source>
</evidence>
<dbReference type="NCBIfam" id="NF008168">
    <property type="entry name" value="PRK10917.2-2"/>
    <property type="match status" value="1"/>
</dbReference>
<dbReference type="GO" id="GO:0003677">
    <property type="term" value="F:DNA binding"/>
    <property type="evidence" value="ECO:0007669"/>
    <property type="project" value="UniProtKB-KW"/>
</dbReference>
<evidence type="ECO:0000259" key="17">
    <source>
        <dbReference type="PROSITE" id="PS51194"/>
    </source>
</evidence>
<organism evidence="18 19">
    <name type="scientific">Candidatus Magasanikbacteria bacterium CG11_big_fil_rev_8_21_14_0_20_39_34</name>
    <dbReference type="NCBI Taxonomy" id="1974653"/>
    <lineage>
        <taxon>Bacteria</taxon>
        <taxon>Candidatus Magasanikiibacteriota</taxon>
    </lineage>
</organism>
<feature type="domain" description="Helicase ATP-binding" evidence="16">
    <location>
        <begin position="274"/>
        <end position="450"/>
    </location>
</feature>
<dbReference type="InterPro" id="IPR045562">
    <property type="entry name" value="RecG_dom3_C"/>
</dbReference>
<comment type="caution">
    <text evidence="18">The sequence shown here is derived from an EMBL/GenBank/DDBJ whole genome shotgun (WGS) entry which is preliminary data.</text>
</comment>